<dbReference type="InterPro" id="IPR032675">
    <property type="entry name" value="LRR_dom_sf"/>
</dbReference>
<dbReference type="AlphaFoldDB" id="A0AA86N6G5"/>
<evidence type="ECO:0000313" key="1">
    <source>
        <dbReference type="EMBL" id="CAI9913757.1"/>
    </source>
</evidence>
<dbReference type="PROSITE" id="PS51450">
    <property type="entry name" value="LRR"/>
    <property type="match status" value="1"/>
</dbReference>
<protein>
    <submittedName>
        <fullName evidence="1">Leucine-rich repeat domain-containing protein</fullName>
    </submittedName>
    <submittedName>
        <fullName evidence="2">Leucine-rich_repeat domain-containing protein</fullName>
    </submittedName>
</protein>
<comment type="caution">
    <text evidence="1">The sequence shown here is derived from an EMBL/GenBank/DDBJ whole genome shotgun (WGS) entry which is preliminary data.</text>
</comment>
<evidence type="ECO:0000313" key="3">
    <source>
        <dbReference type="Proteomes" id="UP001642409"/>
    </source>
</evidence>
<reference evidence="2 3" key="2">
    <citation type="submission" date="2024-07" db="EMBL/GenBank/DDBJ databases">
        <authorList>
            <person name="Akdeniz Z."/>
        </authorList>
    </citation>
    <scope>NUCLEOTIDE SEQUENCE [LARGE SCALE GENOMIC DNA]</scope>
</reference>
<keyword evidence="3" id="KW-1185">Reference proteome</keyword>
<reference evidence="1" key="1">
    <citation type="submission" date="2023-06" db="EMBL/GenBank/DDBJ databases">
        <authorList>
            <person name="Kurt Z."/>
        </authorList>
    </citation>
    <scope>NUCLEOTIDE SEQUENCE</scope>
</reference>
<organism evidence="1">
    <name type="scientific">Hexamita inflata</name>
    <dbReference type="NCBI Taxonomy" id="28002"/>
    <lineage>
        <taxon>Eukaryota</taxon>
        <taxon>Metamonada</taxon>
        <taxon>Diplomonadida</taxon>
        <taxon>Hexamitidae</taxon>
        <taxon>Hexamitinae</taxon>
        <taxon>Hexamita</taxon>
    </lineage>
</organism>
<dbReference type="SUPFAM" id="SSF52058">
    <property type="entry name" value="L domain-like"/>
    <property type="match status" value="1"/>
</dbReference>
<accession>A0AA86N6G5</accession>
<name>A0AA86N6G5_9EUKA</name>
<dbReference type="InterPro" id="IPR001611">
    <property type="entry name" value="Leu-rich_rpt"/>
</dbReference>
<dbReference type="EMBL" id="CATOUU010000033">
    <property type="protein sequence ID" value="CAI9913757.1"/>
    <property type="molecule type" value="Genomic_DNA"/>
</dbReference>
<evidence type="ECO:0000313" key="2">
    <source>
        <dbReference type="EMBL" id="CAL6113695.1"/>
    </source>
</evidence>
<dbReference type="EMBL" id="CAXDID020000773">
    <property type="protein sequence ID" value="CAL6113695.1"/>
    <property type="molecule type" value="Genomic_DNA"/>
</dbReference>
<dbReference type="Gene3D" id="3.80.10.10">
    <property type="entry name" value="Ribonuclease Inhibitor"/>
    <property type="match status" value="1"/>
</dbReference>
<proteinExistence type="predicted"/>
<gene>
    <name evidence="1" type="ORF">HINF_LOCUS1402</name>
    <name evidence="2" type="ORF">HINF_LOCUS77628</name>
</gene>
<sequence>MSEENSTNEDEKVQFYQKFIKNGSLEIEGDGEDDELKNIEFLEQLNIHKLEFNACANIIPKFKNITLKKLIIRDSTMQTLNQLQLQNLEELQLILEEYHCQYSIKVNIQSLKLKFLNIQAYNNVDVGSLKNMTQLTTVYLIYCQLNDIDVLCYLVNLKELHMDSSSLLYIYPLEELNQLEILTITNNKITDLSPIQNHPNYSKYKITGQYQPSENERTLANKLKNIYQSASLVRKLNKKNINIGKQQDQTQKIVEKHLRQLQYDTGSFVSKVTQLFQFLSQFEGYQ</sequence>
<dbReference type="Proteomes" id="UP001642409">
    <property type="component" value="Unassembled WGS sequence"/>
</dbReference>